<reference evidence="2" key="1">
    <citation type="submission" date="2018-11" db="EMBL/GenBank/DDBJ databases">
        <authorList>
            <consortium name="Pathogen Informatics"/>
        </authorList>
    </citation>
    <scope>NUCLEOTIDE SEQUENCE</scope>
</reference>
<dbReference type="EMBL" id="CAAALY010037255">
    <property type="protein sequence ID" value="VEL18486.1"/>
    <property type="molecule type" value="Genomic_DNA"/>
</dbReference>
<dbReference type="Proteomes" id="UP000784294">
    <property type="component" value="Unassembled WGS sequence"/>
</dbReference>
<evidence type="ECO:0000313" key="2">
    <source>
        <dbReference type="EMBL" id="VEL18486.1"/>
    </source>
</evidence>
<name>A0A448WRM5_9PLAT</name>
<comment type="caution">
    <text evidence="2">The sequence shown here is derived from an EMBL/GenBank/DDBJ whole genome shotgun (WGS) entry which is preliminary data.</text>
</comment>
<keyword evidence="3" id="KW-1185">Reference proteome</keyword>
<feature type="compositionally biased region" description="Polar residues" evidence="1">
    <location>
        <begin position="94"/>
        <end position="104"/>
    </location>
</feature>
<dbReference type="AlphaFoldDB" id="A0A448WRM5"/>
<feature type="region of interest" description="Disordered" evidence="1">
    <location>
        <begin position="82"/>
        <end position="107"/>
    </location>
</feature>
<evidence type="ECO:0000313" key="3">
    <source>
        <dbReference type="Proteomes" id="UP000784294"/>
    </source>
</evidence>
<evidence type="ECO:0000256" key="1">
    <source>
        <dbReference type="SAM" id="MobiDB-lite"/>
    </source>
</evidence>
<organism evidence="2 3">
    <name type="scientific">Protopolystoma xenopodis</name>
    <dbReference type="NCBI Taxonomy" id="117903"/>
    <lineage>
        <taxon>Eukaryota</taxon>
        <taxon>Metazoa</taxon>
        <taxon>Spiralia</taxon>
        <taxon>Lophotrochozoa</taxon>
        <taxon>Platyhelminthes</taxon>
        <taxon>Monogenea</taxon>
        <taxon>Polyopisthocotylea</taxon>
        <taxon>Polystomatidea</taxon>
        <taxon>Polystomatidae</taxon>
        <taxon>Protopolystoma</taxon>
    </lineage>
</organism>
<accession>A0A448WRM5</accession>
<protein>
    <submittedName>
        <fullName evidence="2">Uncharacterized protein</fullName>
    </submittedName>
</protein>
<proteinExistence type="predicted"/>
<sequence length="115" mass="11888">MKLTPVLQVATAAANSPHSPSVGTTTTTTATTTTTTTAAAALANNAGNNAAKQSGHVELNKHLLLLESQQRLCQTQMTPDPLHVHAAKSDDENSGNGSVSSTPGQIWPWMTVVGE</sequence>
<gene>
    <name evidence="2" type="ORF">PXEA_LOCUS11926</name>
</gene>